<keyword evidence="2" id="KW-1185">Reference proteome</keyword>
<evidence type="ECO:0000313" key="1">
    <source>
        <dbReference type="EMBL" id="MCT7968192.1"/>
    </source>
</evidence>
<dbReference type="EMBL" id="JAMXFF010000028">
    <property type="protein sequence ID" value="MCT7968192.1"/>
    <property type="molecule type" value="Genomic_DNA"/>
</dbReference>
<accession>A0ABT2MUK3</accession>
<organism evidence="1 2">
    <name type="scientific">Laspinema palackyanum D2a</name>
    <dbReference type="NCBI Taxonomy" id="2953684"/>
    <lineage>
        <taxon>Bacteria</taxon>
        <taxon>Bacillati</taxon>
        <taxon>Cyanobacteriota</taxon>
        <taxon>Cyanophyceae</taxon>
        <taxon>Oscillatoriophycideae</taxon>
        <taxon>Oscillatoriales</taxon>
        <taxon>Laspinemataceae</taxon>
        <taxon>Laspinema</taxon>
        <taxon>Laspinema palackyanum</taxon>
    </lineage>
</organism>
<sequence length="72" mass="8106">MSNSELLAQLQQLSRAEKFQIIQFLTADLAKEEEISVVNKVAEIMGALHTSNGAAEQLMQFIETEQKRTQKV</sequence>
<name>A0ABT2MUK3_9CYAN</name>
<proteinExistence type="predicted"/>
<comment type="caution">
    <text evidence="1">The sequence shown here is derived from an EMBL/GenBank/DDBJ whole genome shotgun (WGS) entry which is preliminary data.</text>
</comment>
<dbReference type="RefSeq" id="WP_368007728.1">
    <property type="nucleotide sequence ID" value="NZ_JAMXFF010000028.1"/>
</dbReference>
<gene>
    <name evidence="1" type="ORF">NG799_17910</name>
</gene>
<reference evidence="1 2" key="1">
    <citation type="journal article" date="2022" name="Front. Microbiol.">
        <title>High genomic differentiation and limited gene flow indicate recent cryptic speciation within the genus Laspinema (cyanobacteria).</title>
        <authorList>
            <person name="Stanojkovic A."/>
            <person name="Skoupy S."/>
            <person name="Skaloud P."/>
            <person name="Dvorak P."/>
        </authorList>
    </citation>
    <scope>NUCLEOTIDE SEQUENCE [LARGE SCALE GENOMIC DNA]</scope>
    <source>
        <strain evidence="1 2">D2a</strain>
    </source>
</reference>
<dbReference type="Proteomes" id="UP001525890">
    <property type="component" value="Unassembled WGS sequence"/>
</dbReference>
<protein>
    <recommendedName>
        <fullName evidence="3">NblA</fullName>
    </recommendedName>
</protein>
<evidence type="ECO:0000313" key="2">
    <source>
        <dbReference type="Proteomes" id="UP001525890"/>
    </source>
</evidence>
<evidence type="ECO:0008006" key="3">
    <source>
        <dbReference type="Google" id="ProtNLM"/>
    </source>
</evidence>